<proteinExistence type="predicted"/>
<evidence type="ECO:0000313" key="1">
    <source>
        <dbReference type="EMBL" id="KAF9752731.1"/>
    </source>
</evidence>
<reference evidence="1" key="1">
    <citation type="submission" date="2020-10" db="EMBL/GenBank/DDBJ databases">
        <title>High-Quality Genome Resource of Clonostachys rosea strain S41 by Oxford Nanopore Long-Read Sequencing.</title>
        <authorList>
            <person name="Wang H."/>
        </authorList>
    </citation>
    <scope>NUCLEOTIDE SEQUENCE</scope>
    <source>
        <strain evidence="1">S41</strain>
    </source>
</reference>
<protein>
    <recommendedName>
        <fullName evidence="3">Aflatoxin regulatory protein domain-containing protein</fullName>
    </recommendedName>
</protein>
<organism evidence="1 2">
    <name type="scientific">Bionectria ochroleuca</name>
    <name type="common">Gliocladium roseum</name>
    <dbReference type="NCBI Taxonomy" id="29856"/>
    <lineage>
        <taxon>Eukaryota</taxon>
        <taxon>Fungi</taxon>
        <taxon>Dikarya</taxon>
        <taxon>Ascomycota</taxon>
        <taxon>Pezizomycotina</taxon>
        <taxon>Sordariomycetes</taxon>
        <taxon>Hypocreomycetidae</taxon>
        <taxon>Hypocreales</taxon>
        <taxon>Bionectriaceae</taxon>
        <taxon>Clonostachys</taxon>
    </lineage>
</organism>
<evidence type="ECO:0008006" key="3">
    <source>
        <dbReference type="Google" id="ProtNLM"/>
    </source>
</evidence>
<dbReference type="Proteomes" id="UP000616885">
    <property type="component" value="Unassembled WGS sequence"/>
</dbReference>
<comment type="caution">
    <text evidence="1">The sequence shown here is derived from an EMBL/GenBank/DDBJ whole genome shotgun (WGS) entry which is preliminary data.</text>
</comment>
<accession>A0A8H7NBG5</accession>
<dbReference type="AlphaFoldDB" id="A0A8H7NBG5"/>
<sequence>MGGTAPKDATNSAEFPPMQIMETQLTPISLDMSRDIFDNYEEDMDEPRNDDAISFSKSDIDQRMLYNTQTSTAPFPWADPGCLLSSNEAPTNHPNRGLASDFLFTQSAMHLTSLPINNSTSRPQLASCNCLCSVAKLLEERYTCSDSCKIDTLLQRIGQSIKIYSQVLACMSCDICVDHAALLAATAKQLVPTAEEVSSRLLMLQQRRSYSHDELGSSRTADPCDVEVGIGTYRLDLRGLKARLLHKAIQLHFEDLKKALGGIKDRCDPMRAAWSILLEVEQKVDNVIWVIENLSE</sequence>
<gene>
    <name evidence="1" type="ORF">IM811_014525</name>
</gene>
<evidence type="ECO:0000313" key="2">
    <source>
        <dbReference type="Proteomes" id="UP000616885"/>
    </source>
</evidence>
<dbReference type="EMBL" id="JADCTT010000005">
    <property type="protein sequence ID" value="KAF9752731.1"/>
    <property type="molecule type" value="Genomic_DNA"/>
</dbReference>
<name>A0A8H7NBG5_BIOOC</name>